<comment type="caution">
    <text evidence="2">The sequence shown here is derived from an EMBL/GenBank/DDBJ whole genome shotgun (WGS) entry which is preliminary data.</text>
</comment>
<name>A0A448WEZ4_9PLAT</name>
<organism evidence="2 3">
    <name type="scientific">Protopolystoma xenopodis</name>
    <dbReference type="NCBI Taxonomy" id="117903"/>
    <lineage>
        <taxon>Eukaryota</taxon>
        <taxon>Metazoa</taxon>
        <taxon>Spiralia</taxon>
        <taxon>Lophotrochozoa</taxon>
        <taxon>Platyhelminthes</taxon>
        <taxon>Monogenea</taxon>
        <taxon>Polyopisthocotylea</taxon>
        <taxon>Polystomatidea</taxon>
        <taxon>Polystomatidae</taxon>
        <taxon>Protopolystoma</taxon>
    </lineage>
</organism>
<proteinExistence type="predicted"/>
<sequence length="257" mass="27767">MRFLRRPEFLEVDRRIIITWAGGFQAVGRIQRLGHCLRILSSIPANYFLHDKDTIIPAKHQPTTPGHSSSANCCSRDADGNFFSSVSRPSLHESINLGFSVSNEEKEVGVRHRIISSCNKSGTCCSNINISCNISIASSSSISSNDGNPTLSGNDDLPDGPSSQSSSRLTLASSMGNTDVPSISDTLITNDKSSNSLVDTNTCLASFKPFSMDDDSNLLISSNQVANADIPQLGNSPVEEAQHRHIWLFSGVYSPSF</sequence>
<accession>A0A448WEZ4</accession>
<dbReference type="EMBL" id="CAAALY010008213">
    <property type="protein sequence ID" value="VEL10159.1"/>
    <property type="molecule type" value="Genomic_DNA"/>
</dbReference>
<dbReference type="AlphaFoldDB" id="A0A448WEZ4"/>
<dbReference type="Proteomes" id="UP000784294">
    <property type="component" value="Unassembled WGS sequence"/>
</dbReference>
<feature type="compositionally biased region" description="Low complexity" evidence="1">
    <location>
        <begin position="162"/>
        <end position="174"/>
    </location>
</feature>
<evidence type="ECO:0000313" key="3">
    <source>
        <dbReference type="Proteomes" id="UP000784294"/>
    </source>
</evidence>
<keyword evidence="3" id="KW-1185">Reference proteome</keyword>
<gene>
    <name evidence="2" type="ORF">PXEA_LOCUS3599</name>
</gene>
<evidence type="ECO:0000256" key="1">
    <source>
        <dbReference type="SAM" id="MobiDB-lite"/>
    </source>
</evidence>
<protein>
    <submittedName>
        <fullName evidence="2">Uncharacterized protein</fullName>
    </submittedName>
</protein>
<feature type="region of interest" description="Disordered" evidence="1">
    <location>
        <begin position="143"/>
        <end position="177"/>
    </location>
</feature>
<reference evidence="2" key="1">
    <citation type="submission" date="2018-11" db="EMBL/GenBank/DDBJ databases">
        <authorList>
            <consortium name="Pathogen Informatics"/>
        </authorList>
    </citation>
    <scope>NUCLEOTIDE SEQUENCE</scope>
</reference>
<evidence type="ECO:0000313" key="2">
    <source>
        <dbReference type="EMBL" id="VEL10159.1"/>
    </source>
</evidence>